<feature type="region of interest" description="Disordered" evidence="5">
    <location>
        <begin position="547"/>
        <end position="666"/>
    </location>
</feature>
<dbReference type="Pfam" id="PF08159">
    <property type="entry name" value="NUC153"/>
    <property type="match status" value="1"/>
</dbReference>
<dbReference type="RefSeq" id="XP_014568845.1">
    <property type="nucleotide sequence ID" value="XM_014713359.1"/>
</dbReference>
<feature type="compositionally biased region" description="Polar residues" evidence="5">
    <location>
        <begin position="724"/>
        <end position="734"/>
    </location>
</feature>
<evidence type="ECO:0000256" key="3">
    <source>
        <dbReference type="ARBA" id="ARBA00023054"/>
    </source>
</evidence>
<reference evidence="8 9" key="2">
    <citation type="journal article" date="2012" name="Open Biol.">
        <title>Characteristics of nucleosomes and linker DNA regions on the genome of the basidiomycete Mixia osmundae revealed by mono- and dinucleosome mapping.</title>
        <authorList>
            <person name="Nishida H."/>
            <person name="Kondo S."/>
            <person name="Matsumoto T."/>
            <person name="Suzuki Y."/>
            <person name="Yoshikawa H."/>
            <person name="Taylor T.D."/>
            <person name="Sugiyama J."/>
        </authorList>
    </citation>
    <scope>NUCLEOTIDE SEQUENCE [LARGE SCALE GENOMIC DNA]</scope>
    <source>
        <strain evidence="9">CBS 9802 / IAM 14324 / JCM 22182 / KY 12970</strain>
    </source>
</reference>
<evidence type="ECO:0000256" key="5">
    <source>
        <dbReference type="SAM" id="MobiDB-lite"/>
    </source>
</evidence>
<dbReference type="InParanoid" id="G7E914"/>
<evidence type="ECO:0000259" key="7">
    <source>
        <dbReference type="Pfam" id="PF25121"/>
    </source>
</evidence>
<comment type="subcellular location">
    <subcellularLocation>
        <location evidence="1">Nucleus</location>
        <location evidence="1">Nucleolus</location>
    </subcellularLocation>
</comment>
<comment type="similarity">
    <text evidence="2">Belongs to the ESF1 family.</text>
</comment>
<reference evidence="8 9" key="1">
    <citation type="journal article" date="2011" name="J. Gen. Appl. Microbiol.">
        <title>Draft genome sequencing of the enigmatic basidiomycete Mixia osmundae.</title>
        <authorList>
            <person name="Nishida H."/>
            <person name="Nagatsuka Y."/>
            <person name="Sugiyama J."/>
        </authorList>
    </citation>
    <scope>NUCLEOTIDE SEQUENCE [LARGE SCALE GENOMIC DNA]</scope>
    <source>
        <strain evidence="9">CBS 9802 / IAM 14324 / JCM 22182 / KY 12970</strain>
    </source>
</reference>
<dbReference type="Proteomes" id="UP000009131">
    <property type="component" value="Unassembled WGS sequence"/>
</dbReference>
<evidence type="ECO:0000313" key="8">
    <source>
        <dbReference type="EMBL" id="GAA99632.1"/>
    </source>
</evidence>
<accession>G7E914</accession>
<evidence type="ECO:0000256" key="4">
    <source>
        <dbReference type="ARBA" id="ARBA00023242"/>
    </source>
</evidence>
<feature type="compositionally biased region" description="Basic and acidic residues" evidence="5">
    <location>
        <begin position="631"/>
        <end position="650"/>
    </location>
</feature>
<feature type="compositionally biased region" description="Acidic residues" evidence="5">
    <location>
        <begin position="320"/>
        <end position="329"/>
    </location>
</feature>
<dbReference type="PANTHER" id="PTHR12202:SF0">
    <property type="entry name" value="ESF1 HOMOLOG"/>
    <property type="match status" value="1"/>
</dbReference>
<dbReference type="InterPro" id="IPR039754">
    <property type="entry name" value="Esf1"/>
</dbReference>
<dbReference type="GO" id="GO:0003723">
    <property type="term" value="F:RNA binding"/>
    <property type="evidence" value="ECO:0007669"/>
    <property type="project" value="TreeGrafter"/>
</dbReference>
<evidence type="ECO:0000256" key="1">
    <source>
        <dbReference type="ARBA" id="ARBA00004604"/>
    </source>
</evidence>
<feature type="region of interest" description="Disordered" evidence="5">
    <location>
        <begin position="300"/>
        <end position="329"/>
    </location>
</feature>
<feature type="compositionally biased region" description="Basic residues" evidence="5">
    <location>
        <begin position="651"/>
        <end position="661"/>
    </location>
</feature>
<protein>
    <submittedName>
        <fullName evidence="8">Uncharacterized protein</fullName>
    </submittedName>
</protein>
<feature type="domain" description="ESF1 RRM" evidence="7">
    <location>
        <begin position="228"/>
        <end position="413"/>
    </location>
</feature>
<dbReference type="GO" id="GO:0005730">
    <property type="term" value="C:nucleolus"/>
    <property type="evidence" value="ECO:0007669"/>
    <property type="project" value="UniProtKB-SubCell"/>
</dbReference>
<dbReference type="OMA" id="YEMEMSW"/>
<sequence>MSLNGGTKRKQSKGNKEGQAKLVTDARFASLHTDPRFVKPKRASNKIVLDDRFKSLFEPDPTTGKASKKRAVDRFGRPLNKDHSQDELRKFYRLDDDEEAEERERKDPEAQGVSTQNKGKGKAQESAQEFVDYARGQALLESSSEEEDEEEEEEEQAESSEDDGEIILGPSTSRSKPKRARSASPSGSEISIDLNEDDIQVVRHSLQDEPRAELIEDDAPLEEGIESRRIAVVNLDWDNIRAADLFKVFSSVLAPDRGTLQQSEADAARTSTSGLPSAVMKRVRGRVISVSIYPSEFGRERMAREEREGPPKDIFLPAEQSDDSDVDPDDIDEKTVLQQEEGEEFDEVALRKYQLERLRYYYAVIEFDSVQAAKHAYREIDGTEFGRTANFFDLRYIPDEMDFTADPIKEKATSVAADYNTRDFVTDALRHSKVKLTWDADDVERARFTRLDTTKLTKDDLEKLDFQPFLASDSSDYESEEEEAVQSEEDAPPRSTMSRAESRLAKREQLRRAFGLDEGEAAEDDFFEKKDNKQDLEITFAPALSGRAAKTDLAPAEPETSLDAYRRKTKQQKETKKQAKAAADEAMPDEKPVVKSKQARRAAKEAAQAKEQRQAAELALLVASDSEEDSEKLPGKHFDMRAIIKAEKEKGKKKRSRKHGKVKSDAEVQDSFEIDVADNRFASLHDHHEFAIDPSNPHYIKTKNMERLLSEGRNKRQKLAPQVDATSSTASMPSKPTDDLAKLISAVKRKSESQSKPKRA</sequence>
<dbReference type="GO" id="GO:0006364">
    <property type="term" value="P:rRNA processing"/>
    <property type="evidence" value="ECO:0007669"/>
    <property type="project" value="InterPro"/>
</dbReference>
<dbReference type="InterPro" id="IPR056750">
    <property type="entry name" value="RRM_ESF1"/>
</dbReference>
<proteinExistence type="inferred from homology"/>
<gene>
    <name evidence="8" type="primary">Mo06333</name>
    <name evidence="8" type="ORF">E5Q_06333</name>
</gene>
<dbReference type="InterPro" id="IPR012580">
    <property type="entry name" value="NUC153"/>
</dbReference>
<dbReference type="AlphaFoldDB" id="G7E914"/>
<keyword evidence="3" id="KW-0175">Coiled coil</keyword>
<dbReference type="OrthoDB" id="431825at2759"/>
<comment type="caution">
    <text evidence="8">The sequence shown here is derived from an EMBL/GenBank/DDBJ whole genome shotgun (WGS) entry which is preliminary data.</text>
</comment>
<feature type="region of interest" description="Disordered" evidence="5">
    <location>
        <begin position="472"/>
        <end position="506"/>
    </location>
</feature>
<feature type="compositionally biased region" description="Basic and acidic residues" evidence="5">
    <location>
        <begin position="300"/>
        <end position="311"/>
    </location>
</feature>
<organism evidence="8 9">
    <name type="scientific">Mixia osmundae (strain CBS 9802 / IAM 14324 / JCM 22182 / KY 12970)</name>
    <dbReference type="NCBI Taxonomy" id="764103"/>
    <lineage>
        <taxon>Eukaryota</taxon>
        <taxon>Fungi</taxon>
        <taxon>Dikarya</taxon>
        <taxon>Basidiomycota</taxon>
        <taxon>Pucciniomycotina</taxon>
        <taxon>Mixiomycetes</taxon>
        <taxon>Mixiales</taxon>
        <taxon>Mixiaceae</taxon>
        <taxon>Mixia</taxon>
    </lineage>
</organism>
<feature type="compositionally biased region" description="Basic and acidic residues" evidence="5">
    <location>
        <begin position="48"/>
        <end position="57"/>
    </location>
</feature>
<dbReference type="EMBL" id="BABT02000220">
    <property type="protein sequence ID" value="GAA99632.1"/>
    <property type="molecule type" value="Genomic_DNA"/>
</dbReference>
<dbReference type="PANTHER" id="PTHR12202">
    <property type="entry name" value="ESF1 HOMOLOG"/>
    <property type="match status" value="1"/>
</dbReference>
<dbReference type="STRING" id="764103.G7E914"/>
<dbReference type="FunCoup" id="G7E914">
    <property type="interactions" value="589"/>
</dbReference>
<dbReference type="eggNOG" id="KOG2318">
    <property type="taxonomic scope" value="Eukaryota"/>
</dbReference>
<feature type="compositionally biased region" description="Acidic residues" evidence="5">
    <location>
        <begin position="475"/>
        <end position="490"/>
    </location>
</feature>
<evidence type="ECO:0000259" key="6">
    <source>
        <dbReference type="Pfam" id="PF08159"/>
    </source>
</evidence>
<feature type="region of interest" description="Disordered" evidence="5">
    <location>
        <begin position="709"/>
        <end position="741"/>
    </location>
</feature>
<dbReference type="Pfam" id="PF25121">
    <property type="entry name" value="RRM_ESF1"/>
    <property type="match status" value="1"/>
</dbReference>
<evidence type="ECO:0000256" key="2">
    <source>
        <dbReference type="ARBA" id="ARBA00009087"/>
    </source>
</evidence>
<feature type="compositionally biased region" description="Acidic residues" evidence="5">
    <location>
        <begin position="143"/>
        <end position="165"/>
    </location>
</feature>
<feature type="domain" description="NUC153" evidence="6">
    <location>
        <begin position="678"/>
        <end position="706"/>
    </location>
</feature>
<feature type="compositionally biased region" description="Basic and acidic residues" evidence="5">
    <location>
        <begin position="602"/>
        <end position="614"/>
    </location>
</feature>
<feature type="compositionally biased region" description="Basic and acidic residues" evidence="5">
    <location>
        <begin position="70"/>
        <end position="94"/>
    </location>
</feature>
<evidence type="ECO:0000313" key="9">
    <source>
        <dbReference type="Proteomes" id="UP000009131"/>
    </source>
</evidence>
<name>G7E914_MIXOS</name>
<keyword evidence="4" id="KW-0539">Nucleus</keyword>
<keyword evidence="9" id="KW-1185">Reference proteome</keyword>
<dbReference type="HOGENOM" id="CLU_010564_0_0_1"/>
<feature type="region of interest" description="Disordered" evidence="5">
    <location>
        <begin position="1"/>
        <end position="197"/>
    </location>
</feature>